<dbReference type="InParanoid" id="A0A165SVF6"/>
<sequence length="753" mass="85068">MSMKSAFSLPNGGKPREKMNKLQKLLFEFRKEALERSRYKPFCNLLNTILEMMQQKPDPSEARLRSPRGGDDRLIFQRNDPKPILSQYVGIDSYLLANPTIRVPDVIGLTLRDALLTTDENTRAKASETTDRLEVWKGQAFNAALEEPKQATTFGKLRVGLELKRTDKAMELIPLDFSSELQEVLARNVIDSMTVSPEPSPEGSGEISNSKKRKSDSGANSASKRTKKSTRSKDKSGPSAARSDTFSNLAHEKDPDAKSPARKHPPNVQVAIYAAERLSSSITISHSLQLVIIDSTIWLWWFDRGGAIQSGGMNFIKNLPYLVVLLDILRRFDEHAWGVNRVFKKKAIDGMFDVELHGPQPELAKVTVTLDARKTPLYLHLFSRGTAAVPATSEDPCPISPNMKLSHYDMIAKIYHVDEQRENEIKILANVYEVASRTAEGAKHVRGHVPVLFAAGDWEDEYTVRVEKILKISRTQGKRLFRRLRVLLFQKLEPIYKLSGKEFMKAFRDCFCCHGVLWMNNIHHRDISENNLMFTRVNGGVVGVLNDFDLSIIHRDDRPLASERTGTIPFMSHDLLQAFNTGGNIPHVYDYDVESFVYVVLWISARYQDGKVINHDAYRVWTQTTIAPDLLGSAKRTSLSIPAPCTSSHEQHSNTILHLADEVAQCLDNALARKRYFKLHPNATANALPSHLIQESARAYFDRLSLVVNDIPSDYAEYFKKVDKIMEKYKAMDGLSLWCSQPGMSVTSQFVTF</sequence>
<accession>A0A165SVF6</accession>
<dbReference type="Pfam" id="PF17667">
    <property type="entry name" value="Pkinase_fungal"/>
    <property type="match status" value="1"/>
</dbReference>
<organism evidence="3 4">
    <name type="scientific">Neolentinus lepideus HHB14362 ss-1</name>
    <dbReference type="NCBI Taxonomy" id="1314782"/>
    <lineage>
        <taxon>Eukaryota</taxon>
        <taxon>Fungi</taxon>
        <taxon>Dikarya</taxon>
        <taxon>Basidiomycota</taxon>
        <taxon>Agaricomycotina</taxon>
        <taxon>Agaricomycetes</taxon>
        <taxon>Gloeophyllales</taxon>
        <taxon>Gloeophyllaceae</taxon>
        <taxon>Neolentinus</taxon>
    </lineage>
</organism>
<dbReference type="STRING" id="1314782.A0A165SVF6"/>
<dbReference type="EMBL" id="KV425570">
    <property type="protein sequence ID" value="KZT25737.1"/>
    <property type="molecule type" value="Genomic_DNA"/>
</dbReference>
<dbReference type="SUPFAM" id="SSF56112">
    <property type="entry name" value="Protein kinase-like (PK-like)"/>
    <property type="match status" value="1"/>
</dbReference>
<proteinExistence type="predicted"/>
<gene>
    <name evidence="3" type="ORF">NEOLEDRAFT_1133265</name>
</gene>
<evidence type="ECO:0000256" key="1">
    <source>
        <dbReference type="SAM" id="MobiDB-lite"/>
    </source>
</evidence>
<keyword evidence="4" id="KW-1185">Reference proteome</keyword>
<feature type="region of interest" description="Disordered" evidence="1">
    <location>
        <begin position="192"/>
        <end position="265"/>
    </location>
</feature>
<reference evidence="3 4" key="1">
    <citation type="journal article" date="2016" name="Mol. Biol. Evol.">
        <title>Comparative Genomics of Early-Diverging Mushroom-Forming Fungi Provides Insights into the Origins of Lignocellulose Decay Capabilities.</title>
        <authorList>
            <person name="Nagy L.G."/>
            <person name="Riley R."/>
            <person name="Tritt A."/>
            <person name="Adam C."/>
            <person name="Daum C."/>
            <person name="Floudas D."/>
            <person name="Sun H."/>
            <person name="Yadav J.S."/>
            <person name="Pangilinan J."/>
            <person name="Larsson K.H."/>
            <person name="Matsuura K."/>
            <person name="Barry K."/>
            <person name="Labutti K."/>
            <person name="Kuo R."/>
            <person name="Ohm R.A."/>
            <person name="Bhattacharya S.S."/>
            <person name="Shirouzu T."/>
            <person name="Yoshinaga Y."/>
            <person name="Martin F.M."/>
            <person name="Grigoriev I.V."/>
            <person name="Hibbett D.S."/>
        </authorList>
    </citation>
    <scope>NUCLEOTIDE SEQUENCE [LARGE SCALE GENOMIC DNA]</scope>
    <source>
        <strain evidence="3 4">HHB14362 ss-1</strain>
    </source>
</reference>
<feature type="compositionally biased region" description="Basic and acidic residues" evidence="1">
    <location>
        <begin position="250"/>
        <end position="259"/>
    </location>
</feature>
<dbReference type="Proteomes" id="UP000076761">
    <property type="component" value="Unassembled WGS sequence"/>
</dbReference>
<dbReference type="InterPro" id="IPR040976">
    <property type="entry name" value="Pkinase_fungal"/>
</dbReference>
<dbReference type="PANTHER" id="PTHR38248">
    <property type="entry name" value="FUNK1 6"/>
    <property type="match status" value="1"/>
</dbReference>
<feature type="compositionally biased region" description="Basic and acidic residues" evidence="1">
    <location>
        <begin position="58"/>
        <end position="76"/>
    </location>
</feature>
<feature type="region of interest" description="Disordered" evidence="1">
    <location>
        <begin position="54"/>
        <end position="76"/>
    </location>
</feature>
<evidence type="ECO:0000313" key="3">
    <source>
        <dbReference type="EMBL" id="KZT25737.1"/>
    </source>
</evidence>
<dbReference type="InterPro" id="IPR011009">
    <property type="entry name" value="Kinase-like_dom_sf"/>
</dbReference>
<protein>
    <recommendedName>
        <fullName evidence="2">Fungal-type protein kinase domain-containing protein</fullName>
    </recommendedName>
</protein>
<evidence type="ECO:0000259" key="2">
    <source>
        <dbReference type="Pfam" id="PF17667"/>
    </source>
</evidence>
<dbReference type="AlphaFoldDB" id="A0A165SVF6"/>
<dbReference type="OrthoDB" id="5569250at2759"/>
<name>A0A165SVF6_9AGAM</name>
<dbReference type="PANTHER" id="PTHR38248:SF2">
    <property type="entry name" value="FUNK1 11"/>
    <property type="match status" value="1"/>
</dbReference>
<dbReference type="Gene3D" id="1.10.510.10">
    <property type="entry name" value="Transferase(Phosphotransferase) domain 1"/>
    <property type="match status" value="1"/>
</dbReference>
<evidence type="ECO:0000313" key="4">
    <source>
        <dbReference type="Proteomes" id="UP000076761"/>
    </source>
</evidence>
<feature type="domain" description="Fungal-type protein kinase" evidence="2">
    <location>
        <begin position="266"/>
        <end position="603"/>
    </location>
</feature>